<dbReference type="CDD" id="cd06261">
    <property type="entry name" value="TM_PBP2"/>
    <property type="match status" value="1"/>
</dbReference>
<feature type="domain" description="ABC transmembrane type-1" evidence="8">
    <location>
        <begin position="70"/>
        <end position="261"/>
    </location>
</feature>
<dbReference type="RefSeq" id="WP_350241541.1">
    <property type="nucleotide sequence ID" value="NZ_CP158297.1"/>
</dbReference>
<accession>A0AAU7U5J0</accession>
<feature type="transmembrane region" description="Helical" evidence="7">
    <location>
        <begin position="135"/>
        <end position="158"/>
    </location>
</feature>
<dbReference type="Pfam" id="PF00528">
    <property type="entry name" value="BPD_transp_1"/>
    <property type="match status" value="1"/>
</dbReference>
<keyword evidence="6 7" id="KW-0472">Membrane</keyword>
<proteinExistence type="inferred from homology"/>
<dbReference type="Gene3D" id="1.10.3720.10">
    <property type="entry name" value="MetI-like"/>
    <property type="match status" value="1"/>
</dbReference>
<reference evidence="9" key="1">
    <citation type="submission" date="2024-06" db="EMBL/GenBank/DDBJ databases">
        <title>Draft Genome Sequence of Deinococcus sonorensis Type Strain KR-87, a Biofilm Producing Representative of the Genus Deinococcus.</title>
        <authorList>
            <person name="Boren L.S."/>
            <person name="Grosso R.A."/>
            <person name="Hugenberg-Cox A.N."/>
            <person name="Hill J.T.E."/>
            <person name="Albert C.M."/>
            <person name="Tuohy J.M."/>
        </authorList>
    </citation>
    <scope>NUCLEOTIDE SEQUENCE</scope>
    <source>
        <strain evidence="9">KR-87</strain>
        <plasmid evidence="9">pDson01</plasmid>
    </source>
</reference>
<dbReference type="AlphaFoldDB" id="A0AAU7U5J0"/>
<keyword evidence="5 7" id="KW-1133">Transmembrane helix</keyword>
<feature type="transmembrane region" description="Helical" evidence="7">
    <location>
        <begin position="107"/>
        <end position="129"/>
    </location>
</feature>
<dbReference type="PROSITE" id="PS50928">
    <property type="entry name" value="ABC_TM1"/>
    <property type="match status" value="1"/>
</dbReference>
<keyword evidence="9" id="KW-0614">Plasmid</keyword>
<evidence type="ECO:0000259" key="8">
    <source>
        <dbReference type="PROSITE" id="PS50928"/>
    </source>
</evidence>
<dbReference type="GO" id="GO:0005886">
    <property type="term" value="C:plasma membrane"/>
    <property type="evidence" value="ECO:0007669"/>
    <property type="project" value="UniProtKB-SubCell"/>
</dbReference>
<gene>
    <name evidence="9" type="ORF">ABOD76_01695</name>
</gene>
<evidence type="ECO:0000313" key="9">
    <source>
        <dbReference type="EMBL" id="XBV83790.1"/>
    </source>
</evidence>
<comment type="subcellular location">
    <subcellularLocation>
        <location evidence="1 7">Cell membrane</location>
        <topology evidence="1 7">Multi-pass membrane protein</topology>
    </subcellularLocation>
</comment>
<feature type="transmembrane region" description="Helical" evidence="7">
    <location>
        <begin position="70"/>
        <end position="95"/>
    </location>
</feature>
<dbReference type="KEGG" id="dsc:ABOD76_01695"/>
<dbReference type="InterPro" id="IPR000515">
    <property type="entry name" value="MetI-like"/>
</dbReference>
<organism evidence="9">
    <name type="scientific">Deinococcus sonorensis KR-87</name>
    <dbReference type="NCBI Taxonomy" id="694439"/>
    <lineage>
        <taxon>Bacteria</taxon>
        <taxon>Thermotogati</taxon>
        <taxon>Deinococcota</taxon>
        <taxon>Deinococci</taxon>
        <taxon>Deinococcales</taxon>
        <taxon>Deinococcaceae</taxon>
        <taxon>Deinococcus</taxon>
    </lineage>
</organism>
<protein>
    <submittedName>
        <fullName evidence="9">Carbohydrate ABC transporter permease</fullName>
    </submittedName>
</protein>
<sequence length="275" mass="29721">MKRAYQRRQSGLEVGLWVLALLWSIPFLFLIVISVKPTEELFGKALSLPSRIDLSSYVGAWTQGGMGRALLSSVIITGGSVLGLLALSSAAAYVLARRTSNASGPLLLVFVVGLIVPAQLGLIPTYSAFRHLGLVGGYTGMILLNVSLWLPLAVFLYYGFLKQLGHEYEEAAQIDGATPAQTFTRVVFPLLRPVTGTVAILCGMLIWNDFFNPLVFLSGTQKTPLPVAVYSFVGQFATRWNYVFAAVMISLVPALAFFVVAQRQLIQGFSGGVKG</sequence>
<feature type="transmembrane region" description="Helical" evidence="7">
    <location>
        <begin position="190"/>
        <end position="207"/>
    </location>
</feature>
<evidence type="ECO:0000256" key="6">
    <source>
        <dbReference type="ARBA" id="ARBA00023136"/>
    </source>
</evidence>
<evidence type="ECO:0000256" key="7">
    <source>
        <dbReference type="RuleBase" id="RU363032"/>
    </source>
</evidence>
<dbReference type="PANTHER" id="PTHR43744">
    <property type="entry name" value="ABC TRANSPORTER PERMEASE PROTEIN MG189-RELATED-RELATED"/>
    <property type="match status" value="1"/>
</dbReference>
<keyword evidence="3" id="KW-1003">Cell membrane</keyword>
<evidence type="ECO:0000256" key="3">
    <source>
        <dbReference type="ARBA" id="ARBA00022475"/>
    </source>
</evidence>
<feature type="transmembrane region" description="Helical" evidence="7">
    <location>
        <begin position="12"/>
        <end position="33"/>
    </location>
</feature>
<dbReference type="GO" id="GO:0055085">
    <property type="term" value="P:transmembrane transport"/>
    <property type="evidence" value="ECO:0007669"/>
    <property type="project" value="InterPro"/>
</dbReference>
<dbReference type="SUPFAM" id="SSF161098">
    <property type="entry name" value="MetI-like"/>
    <property type="match status" value="1"/>
</dbReference>
<dbReference type="InterPro" id="IPR035906">
    <property type="entry name" value="MetI-like_sf"/>
</dbReference>
<geneLocation type="plasmid" evidence="9">
    <name>pDson01</name>
</geneLocation>
<comment type="similarity">
    <text evidence="7">Belongs to the binding-protein-dependent transport system permease family.</text>
</comment>
<dbReference type="EMBL" id="CP158297">
    <property type="protein sequence ID" value="XBV83790.1"/>
    <property type="molecule type" value="Genomic_DNA"/>
</dbReference>
<evidence type="ECO:0000256" key="1">
    <source>
        <dbReference type="ARBA" id="ARBA00004651"/>
    </source>
</evidence>
<keyword evidence="4 7" id="KW-0812">Transmembrane</keyword>
<feature type="transmembrane region" description="Helical" evidence="7">
    <location>
        <begin position="240"/>
        <end position="261"/>
    </location>
</feature>
<keyword evidence="2 7" id="KW-0813">Transport</keyword>
<evidence type="ECO:0000256" key="5">
    <source>
        <dbReference type="ARBA" id="ARBA00022989"/>
    </source>
</evidence>
<dbReference type="PANTHER" id="PTHR43744:SF8">
    <property type="entry name" value="SN-GLYCEROL-3-PHOSPHATE TRANSPORT SYSTEM PERMEASE PROTEIN UGPE"/>
    <property type="match status" value="1"/>
</dbReference>
<evidence type="ECO:0000256" key="2">
    <source>
        <dbReference type="ARBA" id="ARBA00022448"/>
    </source>
</evidence>
<name>A0AAU7U5J0_9DEIO</name>
<evidence type="ECO:0000256" key="4">
    <source>
        <dbReference type="ARBA" id="ARBA00022692"/>
    </source>
</evidence>